<organism evidence="2 3">
    <name type="scientific">Methylorubrum extorquens</name>
    <name type="common">Methylobacterium dichloromethanicum</name>
    <name type="synonym">Methylobacterium extorquens</name>
    <dbReference type="NCBI Taxonomy" id="408"/>
    <lineage>
        <taxon>Bacteria</taxon>
        <taxon>Pseudomonadati</taxon>
        <taxon>Pseudomonadota</taxon>
        <taxon>Alphaproteobacteria</taxon>
        <taxon>Hyphomicrobiales</taxon>
        <taxon>Methylobacteriaceae</taxon>
        <taxon>Methylorubrum</taxon>
    </lineage>
</organism>
<feature type="region of interest" description="Disordered" evidence="1">
    <location>
        <begin position="17"/>
        <end position="40"/>
    </location>
</feature>
<accession>A0A1S1P963</accession>
<reference evidence="2 3" key="1">
    <citation type="submission" date="2016-10" db="EMBL/GenBank/DDBJ databases">
        <title>Draft genome sequence of Methylobacterium extorquens CP3, a seed endophyte of Crotalaria pumila with plant growth-promoting and metal tolerance properties.</title>
        <authorList>
            <person name="Sanchez-Lopez A.S."/>
            <person name="Van Hamme J.D."/>
            <person name="Thijs S."/>
            <person name="Mcammond B.M."/>
            <person name="Stevens V."/>
            <person name="Gonzalez-Chavez M.D.C."/>
            <person name="Vangronsveld J."/>
        </authorList>
    </citation>
    <scope>NUCLEOTIDE SEQUENCE [LARGE SCALE GENOMIC DNA]</scope>
    <source>
        <strain evidence="2 3">CP3</strain>
    </source>
</reference>
<evidence type="ECO:0000256" key="1">
    <source>
        <dbReference type="SAM" id="MobiDB-lite"/>
    </source>
</evidence>
<dbReference type="EMBL" id="MNAO01000022">
    <property type="protein sequence ID" value="OHV17766.1"/>
    <property type="molecule type" value="Genomic_DNA"/>
</dbReference>
<evidence type="ECO:0000313" key="2">
    <source>
        <dbReference type="EMBL" id="OHV17766.1"/>
    </source>
</evidence>
<protein>
    <submittedName>
        <fullName evidence="2">Uncharacterized protein</fullName>
    </submittedName>
</protein>
<comment type="caution">
    <text evidence="2">The sequence shown here is derived from an EMBL/GenBank/DDBJ whole genome shotgun (WGS) entry which is preliminary data.</text>
</comment>
<proteinExistence type="predicted"/>
<name>A0A1S1P963_METEX</name>
<evidence type="ECO:0000313" key="3">
    <source>
        <dbReference type="Proteomes" id="UP000180215"/>
    </source>
</evidence>
<gene>
    <name evidence="2" type="ORF">BK022_03670</name>
</gene>
<dbReference type="Proteomes" id="UP000180215">
    <property type="component" value="Unassembled WGS sequence"/>
</dbReference>
<dbReference type="AlphaFoldDB" id="A0A1S1P963"/>
<sequence>MAIPSWPSTLPDLRGELSSAGSNALHPAVQETQFDDGPSRMRRRQLFVTTPLSMTMMLTPEEFVVFKAFHLNDLNTGARRFTAPVLLPDMSIGQRICRIRGEVAWKPFGPLQYQVSFTLIVQDW</sequence>